<evidence type="ECO:0000313" key="2">
    <source>
        <dbReference type="Proteomes" id="UP000253345"/>
    </source>
</evidence>
<organism evidence="1 2">
    <name type="scientific">Paracoccus lutimaris</name>
    <dbReference type="NCBI Taxonomy" id="1490030"/>
    <lineage>
        <taxon>Bacteria</taxon>
        <taxon>Pseudomonadati</taxon>
        <taxon>Pseudomonadota</taxon>
        <taxon>Alphaproteobacteria</taxon>
        <taxon>Rhodobacterales</taxon>
        <taxon>Paracoccaceae</taxon>
        <taxon>Paracoccus</taxon>
    </lineage>
</organism>
<accession>A0A368YDC3</accession>
<dbReference type="Pfam" id="PF13195">
    <property type="entry name" value="DUF4011"/>
    <property type="match status" value="1"/>
</dbReference>
<proteinExistence type="predicted"/>
<gene>
    <name evidence="1" type="ORF">DFP89_1421</name>
</gene>
<dbReference type="EMBL" id="QPJL01000042">
    <property type="protein sequence ID" value="RCW78243.1"/>
    <property type="molecule type" value="Genomic_DNA"/>
</dbReference>
<keyword evidence="2" id="KW-1185">Reference proteome</keyword>
<evidence type="ECO:0000313" key="1">
    <source>
        <dbReference type="EMBL" id="RCW78243.1"/>
    </source>
</evidence>
<sequence>MFENKEKTVSKVLEAARRKLLDTGTRNRLVHVNRANSRANCLNVINEQADEVFSILRVNGRKMRFKALGSGPINRLEAGLPA</sequence>
<protein>
    <submittedName>
        <fullName evidence="1">Uncharacterized protein DUF4011</fullName>
    </submittedName>
</protein>
<dbReference type="Proteomes" id="UP000253345">
    <property type="component" value="Unassembled WGS sequence"/>
</dbReference>
<dbReference type="RefSeq" id="WP_114350866.1">
    <property type="nucleotide sequence ID" value="NZ_QPJL01000042.1"/>
</dbReference>
<name>A0A368YDC3_9RHOB</name>
<dbReference type="InterPro" id="IPR025103">
    <property type="entry name" value="DUF4011"/>
</dbReference>
<dbReference type="OrthoDB" id="9757917at2"/>
<comment type="caution">
    <text evidence="1">The sequence shown here is derived from an EMBL/GenBank/DDBJ whole genome shotgun (WGS) entry which is preliminary data.</text>
</comment>
<reference evidence="1 2" key="1">
    <citation type="submission" date="2018-07" db="EMBL/GenBank/DDBJ databases">
        <title>Genomic Encyclopedia of Type Strains, Phase III (KMG-III): the genomes of soil and plant-associated and newly described type strains.</title>
        <authorList>
            <person name="Whitman W."/>
        </authorList>
    </citation>
    <scope>NUCLEOTIDE SEQUENCE [LARGE SCALE GENOMIC DNA]</scope>
    <source>
        <strain evidence="1 2">CECT 8525</strain>
    </source>
</reference>
<dbReference type="AlphaFoldDB" id="A0A368YDC3"/>